<proteinExistence type="predicted"/>
<dbReference type="AlphaFoldDB" id="A0A7M3MEV0"/>
<reference evidence="2 3" key="1">
    <citation type="submission" date="2018-06" db="EMBL/GenBank/DDBJ databases">
        <title>Complete genome of Desulfovibrio indonesiensis P37SLT.</title>
        <authorList>
            <person name="Crispim J.S."/>
            <person name="Vidigal P.M.P."/>
            <person name="Silva L.C.F."/>
            <person name="Laguardia C.N."/>
            <person name="Araujo L.C."/>
            <person name="Dias R.S."/>
            <person name="Sousa M.P."/>
            <person name="Paula S.O."/>
            <person name="Silva C."/>
        </authorList>
    </citation>
    <scope>NUCLEOTIDE SEQUENCE [LARGE SCALE GENOMIC DNA]</scope>
    <source>
        <strain evidence="2 3">P37SLT</strain>
    </source>
</reference>
<evidence type="ECO:0000313" key="2">
    <source>
        <dbReference type="EMBL" id="TVM17418.1"/>
    </source>
</evidence>
<dbReference type="Proteomes" id="UP000448292">
    <property type="component" value="Unassembled WGS sequence"/>
</dbReference>
<gene>
    <name evidence="2" type="ORF">DPQ33_09615</name>
</gene>
<evidence type="ECO:0000256" key="1">
    <source>
        <dbReference type="SAM" id="Phobius"/>
    </source>
</evidence>
<protein>
    <submittedName>
        <fullName evidence="2">Uncharacterized protein</fullName>
    </submittedName>
</protein>
<dbReference type="EMBL" id="QMIE01000007">
    <property type="protein sequence ID" value="TVM17418.1"/>
    <property type="molecule type" value="Genomic_DNA"/>
</dbReference>
<name>A0A7M3MEV0_9BACT</name>
<comment type="caution">
    <text evidence="2">The sequence shown here is derived from an EMBL/GenBank/DDBJ whole genome shotgun (WGS) entry which is preliminary data.</text>
</comment>
<dbReference type="RefSeq" id="WP_144303001.1">
    <property type="nucleotide sequence ID" value="NZ_QMIE01000007.1"/>
</dbReference>
<dbReference type="OrthoDB" id="9860508at2"/>
<feature type="transmembrane region" description="Helical" evidence="1">
    <location>
        <begin position="75"/>
        <end position="97"/>
    </location>
</feature>
<evidence type="ECO:0000313" key="3">
    <source>
        <dbReference type="Proteomes" id="UP000448292"/>
    </source>
</evidence>
<accession>A0A7M3MEV0</accession>
<keyword evidence="1" id="KW-1133">Transmembrane helix</keyword>
<organism evidence="2 3">
    <name type="scientific">Oceanidesulfovibrio indonesiensis</name>
    <dbReference type="NCBI Taxonomy" id="54767"/>
    <lineage>
        <taxon>Bacteria</taxon>
        <taxon>Pseudomonadati</taxon>
        <taxon>Thermodesulfobacteriota</taxon>
        <taxon>Desulfovibrionia</taxon>
        <taxon>Desulfovibrionales</taxon>
        <taxon>Desulfovibrionaceae</taxon>
        <taxon>Oceanidesulfovibrio</taxon>
    </lineage>
</organism>
<keyword evidence="1" id="KW-0472">Membrane</keyword>
<sequence>MQPSNGGLTVFFDARSGEDLSRFFEHVEQYELREANTLSLRRRGQNRRYYKVVRVEPGFHTRVVVRRVVLHPWDILQLAIIAALCWYLFDAITPFFLD</sequence>
<keyword evidence="1" id="KW-0812">Transmembrane</keyword>
<keyword evidence="3" id="KW-1185">Reference proteome</keyword>